<accession>A0A0E0A7Z0</accession>
<dbReference type="AlphaFoldDB" id="A0A0E0A7Z0"/>
<reference evidence="1" key="2">
    <citation type="submission" date="2018-05" db="EMBL/GenBank/DDBJ databases">
        <title>OgluRS3 (Oryza glumaepatula Reference Sequence Version 3).</title>
        <authorList>
            <person name="Zhang J."/>
            <person name="Kudrna D."/>
            <person name="Lee S."/>
            <person name="Talag J."/>
            <person name="Welchert J."/>
            <person name="Wing R.A."/>
        </authorList>
    </citation>
    <scope>NUCLEOTIDE SEQUENCE [LARGE SCALE GENOMIC DNA]</scope>
</reference>
<reference evidence="1" key="1">
    <citation type="submission" date="2015-04" db="UniProtKB">
        <authorList>
            <consortium name="EnsemblPlants"/>
        </authorList>
    </citation>
    <scope>IDENTIFICATION</scope>
</reference>
<dbReference type="Gramene" id="OGLUM06G11160.1">
    <property type="protein sequence ID" value="OGLUM06G11160.1"/>
    <property type="gene ID" value="OGLUM06G11160"/>
</dbReference>
<organism evidence="1">
    <name type="scientific">Oryza glumipatula</name>
    <dbReference type="NCBI Taxonomy" id="40148"/>
    <lineage>
        <taxon>Eukaryota</taxon>
        <taxon>Viridiplantae</taxon>
        <taxon>Streptophyta</taxon>
        <taxon>Embryophyta</taxon>
        <taxon>Tracheophyta</taxon>
        <taxon>Spermatophyta</taxon>
        <taxon>Magnoliopsida</taxon>
        <taxon>Liliopsida</taxon>
        <taxon>Poales</taxon>
        <taxon>Poaceae</taxon>
        <taxon>BOP clade</taxon>
        <taxon>Oryzoideae</taxon>
        <taxon>Oryzeae</taxon>
        <taxon>Oryzinae</taxon>
        <taxon>Oryza</taxon>
    </lineage>
</organism>
<protein>
    <submittedName>
        <fullName evidence="1">Uncharacterized protein</fullName>
    </submittedName>
</protein>
<keyword evidence="2" id="KW-1185">Reference proteome</keyword>
<dbReference type="Proteomes" id="UP000026961">
    <property type="component" value="Chromosome 6"/>
</dbReference>
<dbReference type="EnsemblPlants" id="OGLUM06G11160.1">
    <property type="protein sequence ID" value="OGLUM06G11160.1"/>
    <property type="gene ID" value="OGLUM06G11160"/>
</dbReference>
<dbReference type="HOGENOM" id="CLU_1589030_0_0_1"/>
<evidence type="ECO:0000313" key="1">
    <source>
        <dbReference type="EnsemblPlants" id="OGLUM06G11160.1"/>
    </source>
</evidence>
<proteinExistence type="predicted"/>
<evidence type="ECO:0000313" key="2">
    <source>
        <dbReference type="Proteomes" id="UP000026961"/>
    </source>
</evidence>
<sequence length="168" mass="19235">MYQTISTTYRVMLARYYVIPVRYQTISTMYRVILVRYRMIPSKYQVIPTRYSWASRWGRSTSTRAVGLLQPSPVNEDGDGGGRGRAQQRWGMATAASEQESRCGGGAIPLEGRGTRRRFWILLLPPHFKRHLPRPPRRRSSCRRSCEAIERTVEDDEAGLASEAVTKP</sequence>
<name>A0A0E0A7Z0_9ORYZ</name>